<dbReference type="PROSITE" id="PS50054">
    <property type="entry name" value="TYR_PHOSPHATASE_DUAL"/>
    <property type="match status" value="1"/>
</dbReference>
<dbReference type="AlphaFoldDB" id="A0A9P8TDB5"/>
<dbReference type="InterPro" id="IPR016130">
    <property type="entry name" value="Tyr_Pase_AS"/>
</dbReference>
<evidence type="ECO:0000256" key="2">
    <source>
        <dbReference type="ARBA" id="ARBA00013064"/>
    </source>
</evidence>
<feature type="compositionally biased region" description="Low complexity" evidence="5">
    <location>
        <begin position="114"/>
        <end position="127"/>
    </location>
</feature>
<dbReference type="PROSITE" id="PS00383">
    <property type="entry name" value="TYR_PHOSPHATASE_1"/>
    <property type="match status" value="1"/>
</dbReference>
<dbReference type="GO" id="GO:0005829">
    <property type="term" value="C:cytosol"/>
    <property type="evidence" value="ECO:0007669"/>
    <property type="project" value="TreeGrafter"/>
</dbReference>
<dbReference type="CDD" id="cd14521">
    <property type="entry name" value="DSP_fungal_SDP1-like"/>
    <property type="match status" value="1"/>
</dbReference>
<dbReference type="PANTHER" id="PTHR10159">
    <property type="entry name" value="DUAL SPECIFICITY PROTEIN PHOSPHATASE"/>
    <property type="match status" value="1"/>
</dbReference>
<dbReference type="GO" id="GO:0008330">
    <property type="term" value="F:protein tyrosine/threonine phosphatase activity"/>
    <property type="evidence" value="ECO:0007669"/>
    <property type="project" value="TreeGrafter"/>
</dbReference>
<dbReference type="Gene3D" id="3.90.190.10">
    <property type="entry name" value="Protein tyrosine phosphatase superfamily"/>
    <property type="match status" value="1"/>
</dbReference>
<feature type="compositionally biased region" description="Polar residues" evidence="5">
    <location>
        <begin position="74"/>
        <end position="87"/>
    </location>
</feature>
<evidence type="ECO:0000256" key="4">
    <source>
        <dbReference type="ARBA" id="ARBA00022912"/>
    </source>
</evidence>
<evidence type="ECO:0000259" key="6">
    <source>
        <dbReference type="PROSITE" id="PS50054"/>
    </source>
</evidence>
<feature type="region of interest" description="Disordered" evidence="5">
    <location>
        <begin position="1"/>
        <end position="127"/>
    </location>
</feature>
<feature type="compositionally biased region" description="Basic and acidic residues" evidence="5">
    <location>
        <begin position="101"/>
        <end position="113"/>
    </location>
</feature>
<dbReference type="EC" id="3.1.3.48" evidence="2"/>
<accession>A0A9P8TDB5</accession>
<sequence length="372" mass="41303">MSNHTLSQPVLSPRSKRNTKNLSLQLNQPKYSEITSTIEPIAVKTPTTPSASFKSKDPFRTSPNGARVYRHPSLSRSNPPLFNSTSGGLKRRSTLSLSIPSEKEISNIDKDTSGNKSSSNNSSIPSFSSASPIYSSPIIPSTPTQFLSFKANSLTFNDGNKSTSQTTLLPNGETLKTQTLIQNLTNLDISADDEATNLYAYPNGPVCVFEPNLFLYSEPTLNQLQEFKLVINVAKECIPPIPYSKDQLNASNEITNLKYGDTDYYYVPWTHTSKLCKDLPQLISIIQSYLSRNEKILIHCQCGVSRSASLIIALFMKLNMENLNDSYNKLKVKADKISPNMSLIFQLMEWGELLGINSTSITPSVEKDCYYP</sequence>
<dbReference type="PANTHER" id="PTHR10159:SF519">
    <property type="entry name" value="DUAL SPECIFICITY PROTEIN PHOSPHATASE MPK3"/>
    <property type="match status" value="1"/>
</dbReference>
<dbReference type="PROSITE" id="PS50056">
    <property type="entry name" value="TYR_PHOSPHATASE_2"/>
    <property type="match status" value="1"/>
</dbReference>
<evidence type="ECO:0000256" key="1">
    <source>
        <dbReference type="ARBA" id="ARBA00008601"/>
    </source>
</evidence>
<evidence type="ECO:0000313" key="8">
    <source>
        <dbReference type="EMBL" id="KAH3674941.1"/>
    </source>
</evidence>
<reference evidence="8" key="1">
    <citation type="journal article" date="2021" name="Open Biol.">
        <title>Shared evolutionary footprints suggest mitochondrial oxidative damage underlies multiple complex I losses in fungi.</title>
        <authorList>
            <person name="Schikora-Tamarit M.A."/>
            <person name="Marcet-Houben M."/>
            <person name="Nosek J."/>
            <person name="Gabaldon T."/>
        </authorList>
    </citation>
    <scope>NUCLEOTIDE SEQUENCE</scope>
    <source>
        <strain evidence="8">CBS6341</strain>
    </source>
</reference>
<proteinExistence type="inferred from homology"/>
<comment type="similarity">
    <text evidence="1">Belongs to the protein-tyrosine phosphatase family. Non-receptor class dual specificity subfamily.</text>
</comment>
<evidence type="ECO:0000256" key="3">
    <source>
        <dbReference type="ARBA" id="ARBA00022801"/>
    </source>
</evidence>
<feature type="compositionally biased region" description="Polar residues" evidence="5">
    <location>
        <begin position="1"/>
        <end position="10"/>
    </location>
</feature>
<dbReference type="GO" id="GO:0043409">
    <property type="term" value="P:negative regulation of MAPK cascade"/>
    <property type="evidence" value="ECO:0007669"/>
    <property type="project" value="TreeGrafter"/>
</dbReference>
<dbReference type="Proteomes" id="UP000769528">
    <property type="component" value="Unassembled WGS sequence"/>
</dbReference>
<dbReference type="EMBL" id="JAEUBF010000790">
    <property type="protein sequence ID" value="KAH3674941.1"/>
    <property type="molecule type" value="Genomic_DNA"/>
</dbReference>
<feature type="domain" description="Tyrosine specific protein phosphatases" evidence="7">
    <location>
        <begin position="277"/>
        <end position="331"/>
    </location>
</feature>
<keyword evidence="4" id="KW-0904">Protein phosphatase</keyword>
<dbReference type="GO" id="GO:0005634">
    <property type="term" value="C:nucleus"/>
    <property type="evidence" value="ECO:0007669"/>
    <property type="project" value="TreeGrafter"/>
</dbReference>
<organism evidence="8 9">
    <name type="scientific">Wickerhamomyces mucosus</name>
    <dbReference type="NCBI Taxonomy" id="1378264"/>
    <lineage>
        <taxon>Eukaryota</taxon>
        <taxon>Fungi</taxon>
        <taxon>Dikarya</taxon>
        <taxon>Ascomycota</taxon>
        <taxon>Saccharomycotina</taxon>
        <taxon>Saccharomycetes</taxon>
        <taxon>Phaffomycetales</taxon>
        <taxon>Wickerhamomycetaceae</taxon>
        <taxon>Wickerhamomyces</taxon>
    </lineage>
</organism>
<name>A0A9P8TDB5_9ASCO</name>
<dbReference type="SMART" id="SM00195">
    <property type="entry name" value="DSPc"/>
    <property type="match status" value="1"/>
</dbReference>
<keyword evidence="9" id="KW-1185">Reference proteome</keyword>
<dbReference type="SUPFAM" id="SSF52799">
    <property type="entry name" value="(Phosphotyrosine protein) phosphatases II"/>
    <property type="match status" value="1"/>
</dbReference>
<dbReference type="GO" id="GO:0033550">
    <property type="term" value="F:MAP kinase tyrosine phosphatase activity"/>
    <property type="evidence" value="ECO:0007669"/>
    <property type="project" value="TreeGrafter"/>
</dbReference>
<feature type="domain" description="Tyrosine-protein phosphatase" evidence="6">
    <location>
        <begin position="204"/>
        <end position="356"/>
    </location>
</feature>
<dbReference type="OrthoDB" id="426001at2759"/>
<protein>
    <recommendedName>
        <fullName evidence="2">protein-tyrosine-phosphatase</fullName>
        <ecNumber evidence="2">3.1.3.48</ecNumber>
    </recommendedName>
</protein>
<dbReference type="InterPro" id="IPR020422">
    <property type="entry name" value="TYR_PHOSPHATASE_DUAL_dom"/>
</dbReference>
<reference evidence="8" key="2">
    <citation type="submission" date="2021-01" db="EMBL/GenBank/DDBJ databases">
        <authorList>
            <person name="Schikora-Tamarit M.A."/>
        </authorList>
    </citation>
    <scope>NUCLEOTIDE SEQUENCE</scope>
    <source>
        <strain evidence="8">CBS6341</strain>
    </source>
</reference>
<dbReference type="InterPro" id="IPR029021">
    <property type="entry name" value="Prot-tyrosine_phosphatase-like"/>
</dbReference>
<dbReference type="GO" id="GO:0017017">
    <property type="term" value="F:MAP kinase tyrosine/serine/threonine phosphatase activity"/>
    <property type="evidence" value="ECO:0007669"/>
    <property type="project" value="TreeGrafter"/>
</dbReference>
<evidence type="ECO:0000259" key="7">
    <source>
        <dbReference type="PROSITE" id="PS50056"/>
    </source>
</evidence>
<comment type="caution">
    <text evidence="8">The sequence shown here is derived from an EMBL/GenBank/DDBJ whole genome shotgun (WGS) entry which is preliminary data.</text>
</comment>
<dbReference type="InterPro" id="IPR000387">
    <property type="entry name" value="Tyr_Pase_dom"/>
</dbReference>
<feature type="compositionally biased region" description="Polar residues" evidence="5">
    <location>
        <begin position="20"/>
        <end position="38"/>
    </location>
</feature>
<dbReference type="InterPro" id="IPR000340">
    <property type="entry name" value="Dual-sp_phosphatase_cat-dom"/>
</dbReference>
<gene>
    <name evidence="8" type="ORF">WICMUC_002961</name>
</gene>
<dbReference type="Pfam" id="PF00782">
    <property type="entry name" value="DSPc"/>
    <property type="match status" value="1"/>
</dbReference>
<evidence type="ECO:0000256" key="5">
    <source>
        <dbReference type="SAM" id="MobiDB-lite"/>
    </source>
</evidence>
<keyword evidence="3" id="KW-0378">Hydrolase</keyword>
<evidence type="ECO:0000313" key="9">
    <source>
        <dbReference type="Proteomes" id="UP000769528"/>
    </source>
</evidence>